<evidence type="ECO:0000313" key="2">
    <source>
        <dbReference type="EMBL" id="CAE4639846.1"/>
    </source>
</evidence>
<dbReference type="EMBL" id="HBNS01041258">
    <property type="protein sequence ID" value="CAE4639846.1"/>
    <property type="molecule type" value="Transcribed_RNA"/>
</dbReference>
<proteinExistence type="predicted"/>
<accession>A0A7S4SAZ7</accession>
<feature type="compositionally biased region" description="Polar residues" evidence="1">
    <location>
        <begin position="11"/>
        <end position="29"/>
    </location>
</feature>
<dbReference type="AlphaFoldDB" id="A0A7S4SAZ7"/>
<sequence>MQSNDKKTVTDRASYQNDNGSNSCSSVSHENAEDQSKSLGCSALSTRDVAESNMTHSKVRFGKEEVDLNTQMEAISQATFQELMDEERDKPLFAFARVYSKSDKQHYRRLYSAENIVNWYPLEGRTDPCTRGNIHKIEYFLHMKRQRTAVHVGDVYEKETEHTYRTADYFVWSITADDEPSKMMSLLATAYTQHLGLRKMTSNVEINTLDVLQLNTQCKRSEKQKNVDRLNASKIAQYVDTHLSRLVEDGELNCSDLSVLKMSIRYDAARHFAGILVSQDPDVDENSDDFSKIPHIRANALTMAILHECNF</sequence>
<feature type="region of interest" description="Disordered" evidence="1">
    <location>
        <begin position="1"/>
        <end position="38"/>
    </location>
</feature>
<reference evidence="2" key="1">
    <citation type="submission" date="2021-01" db="EMBL/GenBank/DDBJ databases">
        <authorList>
            <person name="Corre E."/>
            <person name="Pelletier E."/>
            <person name="Niang G."/>
            <person name="Scheremetjew M."/>
            <person name="Finn R."/>
            <person name="Kale V."/>
            <person name="Holt S."/>
            <person name="Cochrane G."/>
            <person name="Meng A."/>
            <person name="Brown T."/>
            <person name="Cohen L."/>
        </authorList>
    </citation>
    <scope>NUCLEOTIDE SEQUENCE</scope>
    <source>
        <strain evidence="2">GSO104</strain>
    </source>
</reference>
<protein>
    <submittedName>
        <fullName evidence="2">Uncharacterized protein</fullName>
    </submittedName>
</protein>
<organism evidence="2">
    <name type="scientific">Ditylum brightwellii</name>
    <dbReference type="NCBI Taxonomy" id="49249"/>
    <lineage>
        <taxon>Eukaryota</taxon>
        <taxon>Sar</taxon>
        <taxon>Stramenopiles</taxon>
        <taxon>Ochrophyta</taxon>
        <taxon>Bacillariophyta</taxon>
        <taxon>Mediophyceae</taxon>
        <taxon>Lithodesmiophycidae</taxon>
        <taxon>Lithodesmiales</taxon>
        <taxon>Lithodesmiaceae</taxon>
        <taxon>Ditylum</taxon>
    </lineage>
</organism>
<feature type="compositionally biased region" description="Basic and acidic residues" evidence="1">
    <location>
        <begin position="1"/>
        <end position="10"/>
    </location>
</feature>
<evidence type="ECO:0000256" key="1">
    <source>
        <dbReference type="SAM" id="MobiDB-lite"/>
    </source>
</evidence>
<gene>
    <name evidence="2" type="ORF">DBRI00130_LOCUS32121</name>
</gene>
<name>A0A7S4SAZ7_9STRA</name>